<evidence type="ECO:0000313" key="1">
    <source>
        <dbReference type="EMBL" id="KGI23067.1"/>
    </source>
</evidence>
<dbReference type="EMBL" id="JRPQ01000015">
    <property type="protein sequence ID" value="KGI23067.1"/>
    <property type="molecule type" value="Genomic_DNA"/>
</dbReference>
<accession>A0A098YUP1</accession>
<name>A0A098YUP1_9BACT</name>
<proteinExistence type="predicted"/>
<gene>
    <name evidence="1" type="ORF">HMPREF9304_00885</name>
</gene>
<dbReference type="Proteomes" id="UP000029723">
    <property type="component" value="Unassembled WGS sequence"/>
</dbReference>
<comment type="caution">
    <text evidence="1">The sequence shown here is derived from an EMBL/GenBank/DDBJ whole genome shotgun (WGS) entry which is preliminary data.</text>
</comment>
<dbReference type="InterPro" id="IPR018247">
    <property type="entry name" value="EF_Hand_1_Ca_BS"/>
</dbReference>
<organism evidence="1 2">
    <name type="scientific">Hoylesella timonensis S9-PR14</name>
    <dbReference type="NCBI Taxonomy" id="1401062"/>
    <lineage>
        <taxon>Bacteria</taxon>
        <taxon>Pseudomonadati</taxon>
        <taxon>Bacteroidota</taxon>
        <taxon>Bacteroidia</taxon>
        <taxon>Bacteroidales</taxon>
        <taxon>Prevotellaceae</taxon>
        <taxon>Hoylesella</taxon>
    </lineage>
</organism>
<protein>
    <submittedName>
        <fullName evidence="1">Uncharacterized protein</fullName>
    </submittedName>
</protein>
<dbReference type="RefSeq" id="WP_036925866.1">
    <property type="nucleotide sequence ID" value="NZ_JRPQ01000015.1"/>
</dbReference>
<reference evidence="1 2" key="1">
    <citation type="submission" date="2014-07" db="EMBL/GenBank/DDBJ databases">
        <authorList>
            <person name="McCorrison J."/>
            <person name="Sanka R."/>
            <person name="Torralba M."/>
            <person name="Gillis M."/>
            <person name="Haft D.H."/>
            <person name="Methe B."/>
            <person name="Sutton G."/>
            <person name="Nelson K.E."/>
        </authorList>
    </citation>
    <scope>NUCLEOTIDE SEQUENCE [LARGE SCALE GENOMIC DNA]</scope>
    <source>
        <strain evidence="1 2">S9-PR14</strain>
    </source>
</reference>
<dbReference type="PROSITE" id="PS00018">
    <property type="entry name" value="EF_HAND_1"/>
    <property type="match status" value="1"/>
</dbReference>
<dbReference type="AlphaFoldDB" id="A0A098YUP1"/>
<dbReference type="OrthoDB" id="1082851at2"/>
<evidence type="ECO:0000313" key="2">
    <source>
        <dbReference type="Proteomes" id="UP000029723"/>
    </source>
</evidence>
<sequence>MNKNLLISLSILIVCCGCGTYAGSGAYAGSSLGSILGSVIGGISGGPRGSDLGTIIGMAGGAVVGGAIGANADRKREADLDQYQRDKEIRAQKRAQRQQIKKQKQENMYDYQREGWDASGYDETNSGDDRLLDFERQGNEDSLMIQYPTKKIPATSCVERLAKGLTYAPTMEIRNARLIDQNQDGAISRGEVCRVVFEVYNHGTQTLYNVEPIVLETTNNKHLNISPSVRVEQIEPGTGIRYTAMIKADNRLKSERAKICATVVQGGRTISKVCEFDVITKK</sequence>